<dbReference type="STRING" id="1631356.VV01_08470"/>
<feature type="binding site" evidence="6">
    <location>
        <position position="237"/>
    </location>
    <ligand>
        <name>Zn(2+)</name>
        <dbReference type="ChEBI" id="CHEBI:29105"/>
        <note>catalytic</note>
    </ligand>
</feature>
<feature type="transmembrane region" description="Helical" evidence="7">
    <location>
        <begin position="233"/>
        <end position="252"/>
    </location>
</feature>
<evidence type="ECO:0000256" key="5">
    <source>
        <dbReference type="ARBA" id="ARBA00023136"/>
    </source>
</evidence>
<dbReference type="InterPro" id="IPR008901">
    <property type="entry name" value="ACER"/>
</dbReference>
<evidence type="ECO:0000313" key="9">
    <source>
        <dbReference type="Proteomes" id="UP000037397"/>
    </source>
</evidence>
<sequence length="274" mass="28500">MNPSRSPVRPLPITAAVAAVSLGLLVVAAREQWLGPADGSGAEFCEAARDAVIRQPANTASNLGFVVAGLLIAYDVGRRARSLSRPALLAGYGCLVVLLGPGSMAMHATESATGGLLDLTSMYLVAGYAAAYALTRLVGLGTAGFSVAFVASVTLAEVFGGLEVHVPVVGHPGNLAFAVLLVAAVVMELVLRRRSARPAGARHAVAAVASMLVAFGIWNISRSDGPWCSPQSWLQGHAVWHLLGAVAAYELYRYYASERPQLRSPARLGTSDPT</sequence>
<evidence type="ECO:0000256" key="3">
    <source>
        <dbReference type="ARBA" id="ARBA00022801"/>
    </source>
</evidence>
<keyword evidence="4 7" id="KW-1133">Transmembrane helix</keyword>
<keyword evidence="3" id="KW-0378">Hydrolase</keyword>
<feature type="binding site" evidence="6">
    <location>
        <position position="107"/>
    </location>
    <ligand>
        <name>Zn(2+)</name>
        <dbReference type="ChEBI" id="CHEBI:29105"/>
        <note>catalytic</note>
    </ligand>
</feature>
<evidence type="ECO:0000256" key="6">
    <source>
        <dbReference type="PIRSR" id="PIRSR608901-2"/>
    </source>
</evidence>
<comment type="cofactor">
    <cofactor evidence="6">
        <name>Zn(2+)</name>
        <dbReference type="ChEBI" id="CHEBI:29105"/>
    </cofactor>
</comment>
<organism evidence="8 9">
    <name type="scientific">Luteipulveratus halotolerans</name>
    <dbReference type="NCBI Taxonomy" id="1631356"/>
    <lineage>
        <taxon>Bacteria</taxon>
        <taxon>Bacillati</taxon>
        <taxon>Actinomycetota</taxon>
        <taxon>Actinomycetes</taxon>
        <taxon>Micrococcales</taxon>
        <taxon>Dermacoccaceae</taxon>
        <taxon>Luteipulveratus</taxon>
    </lineage>
</organism>
<feature type="transmembrane region" description="Helical" evidence="7">
    <location>
        <begin position="89"/>
        <end position="109"/>
    </location>
</feature>
<keyword evidence="5 7" id="KW-0472">Membrane</keyword>
<name>A0A0L6CP49_9MICO</name>
<dbReference type="RefSeq" id="WP_050671813.1">
    <property type="nucleotide sequence ID" value="NZ_LAIR01000002.1"/>
</dbReference>
<dbReference type="Pfam" id="PF05875">
    <property type="entry name" value="Ceramidase"/>
    <property type="match status" value="1"/>
</dbReference>
<keyword evidence="6" id="KW-0862">Zinc</keyword>
<accession>A0A0L6CP49</accession>
<dbReference type="EMBL" id="LAIR01000002">
    <property type="protein sequence ID" value="KNX39313.1"/>
    <property type="molecule type" value="Genomic_DNA"/>
</dbReference>
<protein>
    <recommendedName>
        <fullName evidence="10">Ceramidase</fullName>
    </recommendedName>
</protein>
<keyword evidence="2 7" id="KW-0812">Transmembrane</keyword>
<evidence type="ECO:0000256" key="1">
    <source>
        <dbReference type="ARBA" id="ARBA00004141"/>
    </source>
</evidence>
<keyword evidence="9" id="KW-1185">Reference proteome</keyword>
<dbReference type="GO" id="GO:0006672">
    <property type="term" value="P:ceramide metabolic process"/>
    <property type="evidence" value="ECO:0007669"/>
    <property type="project" value="InterPro"/>
</dbReference>
<evidence type="ECO:0008006" key="10">
    <source>
        <dbReference type="Google" id="ProtNLM"/>
    </source>
</evidence>
<reference evidence="9" key="1">
    <citation type="submission" date="2015-03" db="EMBL/GenBank/DDBJ databases">
        <title>Luteipulveratus halotolerans sp. nov., a novel actinobacterium (Dermacoccaceae) from Sarawak, Malaysia.</title>
        <authorList>
            <person name="Juboi H."/>
            <person name="Basik A."/>
            <person name="Shamsul S.S."/>
            <person name="Arnold P."/>
            <person name="Schmitt E.K."/>
            <person name="Sanglier J.-J."/>
            <person name="Yeo T."/>
        </authorList>
    </citation>
    <scope>NUCLEOTIDE SEQUENCE [LARGE SCALE GENOMIC DNA]</scope>
    <source>
        <strain evidence="9">C296001</strain>
    </source>
</reference>
<feature type="transmembrane region" description="Helical" evidence="7">
    <location>
        <begin position="142"/>
        <end position="162"/>
    </location>
</feature>
<dbReference type="AlphaFoldDB" id="A0A0L6CP49"/>
<dbReference type="GO" id="GO:0046872">
    <property type="term" value="F:metal ion binding"/>
    <property type="evidence" value="ECO:0007669"/>
    <property type="project" value="UniProtKB-KW"/>
</dbReference>
<dbReference type="GO" id="GO:0016811">
    <property type="term" value="F:hydrolase activity, acting on carbon-nitrogen (but not peptide) bonds, in linear amides"/>
    <property type="evidence" value="ECO:0007669"/>
    <property type="project" value="InterPro"/>
</dbReference>
<dbReference type="Proteomes" id="UP000037397">
    <property type="component" value="Unassembled WGS sequence"/>
</dbReference>
<comment type="caution">
    <text evidence="8">The sequence shown here is derived from an EMBL/GenBank/DDBJ whole genome shotgun (WGS) entry which is preliminary data.</text>
</comment>
<dbReference type="GO" id="GO:0016020">
    <property type="term" value="C:membrane"/>
    <property type="evidence" value="ECO:0007669"/>
    <property type="project" value="UniProtKB-SubCell"/>
</dbReference>
<proteinExistence type="predicted"/>
<feature type="transmembrane region" description="Helical" evidence="7">
    <location>
        <begin position="174"/>
        <end position="191"/>
    </location>
</feature>
<evidence type="ECO:0000256" key="2">
    <source>
        <dbReference type="ARBA" id="ARBA00022692"/>
    </source>
</evidence>
<evidence type="ECO:0000256" key="7">
    <source>
        <dbReference type="SAM" id="Phobius"/>
    </source>
</evidence>
<feature type="binding site" evidence="6">
    <location>
        <position position="241"/>
    </location>
    <ligand>
        <name>Zn(2+)</name>
        <dbReference type="ChEBI" id="CHEBI:29105"/>
        <note>catalytic</note>
    </ligand>
</feature>
<keyword evidence="6" id="KW-0479">Metal-binding</keyword>
<feature type="transmembrane region" description="Helical" evidence="7">
    <location>
        <begin position="59"/>
        <end position="77"/>
    </location>
</feature>
<gene>
    <name evidence="8" type="ORF">VV01_08470</name>
</gene>
<comment type="subcellular location">
    <subcellularLocation>
        <location evidence="1">Membrane</location>
        <topology evidence="1">Multi-pass membrane protein</topology>
    </subcellularLocation>
</comment>
<feature type="transmembrane region" description="Helical" evidence="7">
    <location>
        <begin position="203"/>
        <end position="221"/>
    </location>
</feature>
<dbReference type="PATRIC" id="fig|1631356.3.peg.1645"/>
<evidence type="ECO:0000313" key="8">
    <source>
        <dbReference type="EMBL" id="KNX39313.1"/>
    </source>
</evidence>
<feature type="transmembrane region" description="Helical" evidence="7">
    <location>
        <begin position="115"/>
        <end position="135"/>
    </location>
</feature>
<evidence type="ECO:0000256" key="4">
    <source>
        <dbReference type="ARBA" id="ARBA00022989"/>
    </source>
</evidence>